<evidence type="ECO:0000256" key="1">
    <source>
        <dbReference type="SAM" id="Phobius"/>
    </source>
</evidence>
<dbReference type="PANTHER" id="PTHR35902">
    <property type="entry name" value="S-LAYER DOMAIN-LIKE PROTEIN-RELATED"/>
    <property type="match status" value="1"/>
</dbReference>
<keyword evidence="1" id="KW-1133">Transmembrane helix</keyword>
<sequence length="379" mass="39324">MKPLNILIISLLCAAIAFIAPASAAPADVTVISSSLDPTVLMKGDTGTLTVVVQNNGADPVAIRNARLYGSGVVPLSDPYPSVGELGAGNSKTFTFTVRADGGEGTFYPQFVLDFRDAGSLRYPIPVQVENTPLSASVIAKPDAFAESRTADITVRVGNPRPNAASGVQVIPQGSGFTVTPTGGFIGALAPDASGMVTFNLTPAAETDVTFQVVWRNGINTHTADLVLPVAFGEDKKQADPVITNVEVTPIAGGYRIVGDVMNAGLESARSVLVTPGSPATPIDPFRVYVVGTLDPDDISSFEVTFKADAGVEEIPVIVEYRDDDGNRYTATTPVGLGGTTAAPLEEPEDGGFPVAGLLVVVLIALGVAGAIYYSWKRT</sequence>
<keyword evidence="1" id="KW-0472">Membrane</keyword>
<organism evidence="2 3">
    <name type="scientific">Methanoculleus sediminis</name>
    <dbReference type="NCBI Taxonomy" id="1550566"/>
    <lineage>
        <taxon>Archaea</taxon>
        <taxon>Methanobacteriati</taxon>
        <taxon>Methanobacteriota</taxon>
        <taxon>Stenosarchaea group</taxon>
        <taxon>Methanomicrobia</taxon>
        <taxon>Methanomicrobiales</taxon>
        <taxon>Methanomicrobiaceae</taxon>
        <taxon>Methanoculleus</taxon>
    </lineage>
</organism>
<evidence type="ECO:0000313" key="3">
    <source>
        <dbReference type="Proteomes" id="UP000035301"/>
    </source>
</evidence>
<dbReference type="RefSeq" id="WP_048183137.1">
    <property type="nucleotide sequence ID" value="NZ_JXOJ01000002.1"/>
</dbReference>
<accession>A0A0H1R7V6</accession>
<dbReference type="OrthoDB" id="65070at2157"/>
<feature type="transmembrane region" description="Helical" evidence="1">
    <location>
        <begin position="353"/>
        <end position="376"/>
    </location>
</feature>
<keyword evidence="1" id="KW-0812">Transmembrane</keyword>
<comment type="caution">
    <text evidence="2">The sequence shown here is derived from an EMBL/GenBank/DDBJ whole genome shotgun (WGS) entry which is preliminary data.</text>
</comment>
<dbReference type="EMBL" id="JXOJ01000002">
    <property type="protein sequence ID" value="KLK88727.1"/>
    <property type="molecule type" value="Genomic_DNA"/>
</dbReference>
<dbReference type="PANTHER" id="PTHR35902:SF6">
    <property type="entry name" value="CONSERVED WITHIN P. AEROPHILUM"/>
    <property type="match status" value="1"/>
</dbReference>
<dbReference type="InterPro" id="IPR013783">
    <property type="entry name" value="Ig-like_fold"/>
</dbReference>
<evidence type="ECO:0008006" key="4">
    <source>
        <dbReference type="Google" id="ProtNLM"/>
    </source>
</evidence>
<gene>
    <name evidence="2" type="ORF">SZ63_07015</name>
</gene>
<dbReference type="STRING" id="1550566.SZ63_07015"/>
<name>A0A0H1R7V6_9EURY</name>
<proteinExistence type="predicted"/>
<protein>
    <recommendedName>
        <fullName evidence="4">CARDB domain-containing protein</fullName>
    </recommendedName>
</protein>
<dbReference type="Gene3D" id="2.60.40.10">
    <property type="entry name" value="Immunoglobulins"/>
    <property type="match status" value="1"/>
</dbReference>
<dbReference type="PATRIC" id="fig|1550566.3.peg.1526"/>
<reference evidence="2 3" key="1">
    <citation type="journal article" date="2015" name="Int. J. Syst. Evol. Microbiol.">
        <title>Methanoculleus sediminis sp. nov., a methanogen from sediments near a submarine mud volcano.</title>
        <authorList>
            <person name="Chen S.C."/>
            <person name="Chen M.F."/>
            <person name="Lai M.C."/>
            <person name="Weng C.Y."/>
            <person name="Wu S.Y."/>
            <person name="Lin S."/>
            <person name="Yang T.F."/>
            <person name="Chen P.C."/>
        </authorList>
    </citation>
    <scope>NUCLEOTIDE SEQUENCE [LARGE SCALE GENOMIC DNA]</scope>
    <source>
        <strain evidence="2 3">S3Fa</strain>
    </source>
</reference>
<keyword evidence="3" id="KW-1185">Reference proteome</keyword>
<evidence type="ECO:0000313" key="2">
    <source>
        <dbReference type="EMBL" id="KLK88727.1"/>
    </source>
</evidence>
<dbReference type="Proteomes" id="UP000035301">
    <property type="component" value="Unassembled WGS sequence"/>
</dbReference>
<dbReference type="AlphaFoldDB" id="A0A0H1R7V6"/>